<protein>
    <submittedName>
        <fullName evidence="2">Uncharacterized protein</fullName>
    </submittedName>
</protein>
<gene>
    <name evidence="2" type="ORF">B0H16DRAFT_1706775</name>
</gene>
<evidence type="ECO:0000313" key="2">
    <source>
        <dbReference type="EMBL" id="KAJ7694690.1"/>
    </source>
</evidence>
<reference evidence="2" key="1">
    <citation type="submission" date="2023-03" db="EMBL/GenBank/DDBJ databases">
        <title>Massive genome expansion in bonnet fungi (Mycena s.s.) driven by repeated elements and novel gene families across ecological guilds.</title>
        <authorList>
            <consortium name="Lawrence Berkeley National Laboratory"/>
            <person name="Harder C.B."/>
            <person name="Miyauchi S."/>
            <person name="Viragh M."/>
            <person name="Kuo A."/>
            <person name="Thoen E."/>
            <person name="Andreopoulos B."/>
            <person name="Lu D."/>
            <person name="Skrede I."/>
            <person name="Drula E."/>
            <person name="Henrissat B."/>
            <person name="Morin E."/>
            <person name="Kohler A."/>
            <person name="Barry K."/>
            <person name="LaButti K."/>
            <person name="Morin E."/>
            <person name="Salamov A."/>
            <person name="Lipzen A."/>
            <person name="Mereny Z."/>
            <person name="Hegedus B."/>
            <person name="Baldrian P."/>
            <person name="Stursova M."/>
            <person name="Weitz H."/>
            <person name="Taylor A."/>
            <person name="Grigoriev I.V."/>
            <person name="Nagy L.G."/>
            <person name="Martin F."/>
            <person name="Kauserud H."/>
        </authorList>
    </citation>
    <scope>NUCLEOTIDE SEQUENCE</scope>
    <source>
        <strain evidence="2">CBHHK182m</strain>
    </source>
</reference>
<evidence type="ECO:0000313" key="3">
    <source>
        <dbReference type="Proteomes" id="UP001215598"/>
    </source>
</evidence>
<dbReference type="Proteomes" id="UP001215598">
    <property type="component" value="Unassembled WGS sequence"/>
</dbReference>
<comment type="caution">
    <text evidence="2">The sequence shown here is derived from an EMBL/GenBank/DDBJ whole genome shotgun (WGS) entry which is preliminary data.</text>
</comment>
<dbReference type="EMBL" id="JARKIB010000683">
    <property type="protein sequence ID" value="KAJ7694690.1"/>
    <property type="molecule type" value="Genomic_DNA"/>
</dbReference>
<sequence length="166" mass="18936">MNILEYQWLPIYRSTSSSHNIMPQRHVDNGDKRKRSLQDSRVDPTLTRLQKARTCLVALQEQLDGVVETASEITAIGTRVDALQAILGTAKERKIEFSAVTKTDLANVGIQRKFFQFDVTQLQKLLTHERAAPAEQIQQLCTRVAQIYRHVGMHVRTVQLFMASFN</sequence>
<evidence type="ECO:0000256" key="1">
    <source>
        <dbReference type="SAM" id="MobiDB-lite"/>
    </source>
</evidence>
<name>A0AAD7GMH6_9AGAR</name>
<feature type="compositionally biased region" description="Basic and acidic residues" evidence="1">
    <location>
        <begin position="25"/>
        <end position="42"/>
    </location>
</feature>
<feature type="region of interest" description="Disordered" evidence="1">
    <location>
        <begin position="20"/>
        <end position="42"/>
    </location>
</feature>
<proteinExistence type="predicted"/>
<organism evidence="2 3">
    <name type="scientific">Mycena metata</name>
    <dbReference type="NCBI Taxonomy" id="1033252"/>
    <lineage>
        <taxon>Eukaryota</taxon>
        <taxon>Fungi</taxon>
        <taxon>Dikarya</taxon>
        <taxon>Basidiomycota</taxon>
        <taxon>Agaricomycotina</taxon>
        <taxon>Agaricomycetes</taxon>
        <taxon>Agaricomycetidae</taxon>
        <taxon>Agaricales</taxon>
        <taxon>Marasmiineae</taxon>
        <taxon>Mycenaceae</taxon>
        <taxon>Mycena</taxon>
    </lineage>
</organism>
<keyword evidence="3" id="KW-1185">Reference proteome</keyword>
<dbReference type="AlphaFoldDB" id="A0AAD7GMH6"/>
<accession>A0AAD7GMH6</accession>